<proteinExistence type="predicted"/>
<gene>
    <name evidence="1" type="ORF">AS594_04650</name>
</gene>
<dbReference type="RefSeq" id="WP_069925801.1">
    <property type="nucleotide sequence ID" value="NZ_MEHJ01000001.1"/>
</dbReference>
<protein>
    <submittedName>
        <fullName evidence="1">Uncharacterized protein</fullName>
    </submittedName>
</protein>
<keyword evidence="2" id="KW-1185">Reference proteome</keyword>
<accession>A0A1E5P2X0</accession>
<dbReference type="AlphaFoldDB" id="A0A1E5P2X0"/>
<organism evidence="1 2">
    <name type="scientific">Streptomyces agglomeratus</name>
    <dbReference type="NCBI Taxonomy" id="285458"/>
    <lineage>
        <taxon>Bacteria</taxon>
        <taxon>Bacillati</taxon>
        <taxon>Actinomycetota</taxon>
        <taxon>Actinomycetes</taxon>
        <taxon>Kitasatosporales</taxon>
        <taxon>Streptomycetaceae</taxon>
        <taxon>Streptomyces</taxon>
    </lineage>
</organism>
<evidence type="ECO:0000313" key="1">
    <source>
        <dbReference type="EMBL" id="OEJ23876.1"/>
    </source>
</evidence>
<reference evidence="1 2" key="1">
    <citation type="submission" date="2016-08" db="EMBL/GenBank/DDBJ databases">
        <title>Complete genome sequence of Streptomyces agglomeratus strain 6-3-2, a novel anti-MRSA actinomycete isolated from Wuli of Tebit, China.</title>
        <authorList>
            <person name="Chen X."/>
        </authorList>
    </citation>
    <scope>NUCLEOTIDE SEQUENCE [LARGE SCALE GENOMIC DNA]</scope>
    <source>
        <strain evidence="1 2">6-3-2</strain>
    </source>
</reference>
<comment type="caution">
    <text evidence="1">The sequence shown here is derived from an EMBL/GenBank/DDBJ whole genome shotgun (WGS) entry which is preliminary data.</text>
</comment>
<dbReference type="Proteomes" id="UP000095759">
    <property type="component" value="Unassembled WGS sequence"/>
</dbReference>
<dbReference type="STRING" id="285458.BGM19_32125"/>
<name>A0A1E5P2X0_9ACTN</name>
<dbReference type="OrthoDB" id="4157197at2"/>
<evidence type="ECO:0000313" key="2">
    <source>
        <dbReference type="Proteomes" id="UP000095759"/>
    </source>
</evidence>
<dbReference type="EMBL" id="MEHJ01000001">
    <property type="protein sequence ID" value="OEJ23876.1"/>
    <property type="molecule type" value="Genomic_DNA"/>
</dbReference>
<sequence>MQSASGALTGGSADPVLPHASRIGLVVWFFAQWVMIPVQCVTRPLWLLILFLGGESYTERILEAPRRFLSPAKLMLRMSHDPANHERYLDREFGRISTEMQKGKYGWRTRFYHYVGARWVTGARDSESPLVGVMVGCREYRGVPLNVMRGIAHRHRLILDTPTPNSIRPSVSLRPAQWENM</sequence>